<proteinExistence type="predicted"/>
<comment type="caution">
    <text evidence="1">The sequence shown here is derived from an EMBL/GenBank/DDBJ whole genome shotgun (WGS) entry which is preliminary data.</text>
</comment>
<gene>
    <name evidence="1" type="ORF">GCM10023213_14340</name>
</gene>
<protein>
    <submittedName>
        <fullName evidence="1">Uncharacterized protein</fullName>
    </submittedName>
</protein>
<name>A0ABP9NZ10_9BACT</name>
<evidence type="ECO:0000313" key="2">
    <source>
        <dbReference type="Proteomes" id="UP001499852"/>
    </source>
</evidence>
<reference evidence="2" key="1">
    <citation type="journal article" date="2019" name="Int. J. Syst. Evol. Microbiol.">
        <title>The Global Catalogue of Microorganisms (GCM) 10K type strain sequencing project: providing services to taxonomists for standard genome sequencing and annotation.</title>
        <authorList>
            <consortium name="The Broad Institute Genomics Platform"/>
            <consortium name="The Broad Institute Genome Sequencing Center for Infectious Disease"/>
            <person name="Wu L."/>
            <person name="Ma J."/>
        </authorList>
    </citation>
    <scope>NUCLEOTIDE SEQUENCE [LARGE SCALE GENOMIC DNA]</scope>
    <source>
        <strain evidence="2">JCM 18053</strain>
    </source>
</reference>
<evidence type="ECO:0000313" key="1">
    <source>
        <dbReference type="EMBL" id="GAA5137503.1"/>
    </source>
</evidence>
<accession>A0ABP9NZ10</accession>
<dbReference type="EMBL" id="BAABIA010000003">
    <property type="protein sequence ID" value="GAA5137503.1"/>
    <property type="molecule type" value="Genomic_DNA"/>
</dbReference>
<organism evidence="1 2">
    <name type="scientific">Prosthecobacter algae</name>
    <dbReference type="NCBI Taxonomy" id="1144682"/>
    <lineage>
        <taxon>Bacteria</taxon>
        <taxon>Pseudomonadati</taxon>
        <taxon>Verrucomicrobiota</taxon>
        <taxon>Verrucomicrobiia</taxon>
        <taxon>Verrucomicrobiales</taxon>
        <taxon>Verrucomicrobiaceae</taxon>
        <taxon>Prosthecobacter</taxon>
    </lineage>
</organism>
<keyword evidence="2" id="KW-1185">Reference proteome</keyword>
<sequence>MKSYFKITSGSLYTILNEISEQNKLAQAAAKEWGKKYPEIEGIRGLCVTFVEGHVPTGNLWRKHKKGGFTPNKGCKEGKALAAEMAALPSRPGGMQVLMAMMTVSTCKDIMRVNQTGTPGIKQRGSDFYLACDDCWLPKNRAGIEEIKASEYESIQRASTTTRKAA</sequence>
<dbReference type="RefSeq" id="WP_345735695.1">
    <property type="nucleotide sequence ID" value="NZ_BAABIA010000003.1"/>
</dbReference>
<dbReference type="Proteomes" id="UP001499852">
    <property type="component" value="Unassembled WGS sequence"/>
</dbReference>